<evidence type="ECO:0000256" key="1">
    <source>
        <dbReference type="SAM" id="SignalP"/>
    </source>
</evidence>
<accession>A0A4Q5KX66</accession>
<evidence type="ECO:0000313" key="4">
    <source>
        <dbReference type="Proteomes" id="UP000294063"/>
    </source>
</evidence>
<dbReference type="PROSITE" id="PS51257">
    <property type="entry name" value="PROKAR_LIPOPROTEIN"/>
    <property type="match status" value="1"/>
</dbReference>
<feature type="chain" id="PRO_5020866548" description="Lipoprotein" evidence="1">
    <location>
        <begin position="20"/>
        <end position="134"/>
    </location>
</feature>
<evidence type="ECO:0000313" key="2">
    <source>
        <dbReference type="EMBL" id="RYU52501.1"/>
    </source>
</evidence>
<evidence type="ECO:0000313" key="5">
    <source>
        <dbReference type="Proteomes" id="UP000294166"/>
    </source>
</evidence>
<dbReference type="AlphaFoldDB" id="A0A4Q5KX66"/>
<dbReference type="EMBL" id="SEZK01000008">
    <property type="protein sequence ID" value="RYU52501.1"/>
    <property type="molecule type" value="Genomic_DNA"/>
</dbReference>
<feature type="signal peptide" evidence="1">
    <location>
        <begin position="1"/>
        <end position="19"/>
    </location>
</feature>
<protein>
    <recommendedName>
        <fullName evidence="6">Lipoprotein</fullName>
    </recommendedName>
</protein>
<dbReference type="Proteomes" id="UP000294063">
    <property type="component" value="Unassembled WGS sequence"/>
</dbReference>
<evidence type="ECO:0008006" key="6">
    <source>
        <dbReference type="Google" id="ProtNLM"/>
    </source>
</evidence>
<dbReference type="Proteomes" id="UP000294166">
    <property type="component" value="Unassembled WGS sequence"/>
</dbReference>
<comment type="caution">
    <text evidence="2">The sequence shown here is derived from an EMBL/GenBank/DDBJ whole genome shotgun (WGS) entry which is preliminary data.</text>
</comment>
<organism evidence="2 4">
    <name type="scientific">Aliivibrio finisterrensis</name>
    <dbReference type="NCBI Taxonomy" id="511998"/>
    <lineage>
        <taxon>Bacteria</taxon>
        <taxon>Pseudomonadati</taxon>
        <taxon>Pseudomonadota</taxon>
        <taxon>Gammaproteobacteria</taxon>
        <taxon>Vibrionales</taxon>
        <taxon>Vibrionaceae</taxon>
        <taxon>Aliivibrio</taxon>
    </lineage>
</organism>
<name>A0A4Q5KX66_9GAMM</name>
<dbReference type="RefSeq" id="WP_130047305.1">
    <property type="nucleotide sequence ID" value="NZ_SEZK01000008.1"/>
</dbReference>
<gene>
    <name evidence="3" type="ORF">ERW53_05340</name>
    <name evidence="2" type="ORF">ERW57_06855</name>
</gene>
<evidence type="ECO:0000313" key="3">
    <source>
        <dbReference type="EMBL" id="RYU65627.1"/>
    </source>
</evidence>
<proteinExistence type="predicted"/>
<reference evidence="4 5" key="1">
    <citation type="submission" date="2019-02" db="EMBL/GenBank/DDBJ databases">
        <title>Genome sequences of Aliivibrio finisterrensis strains from farmed Atlantic salmon.</title>
        <authorList>
            <person name="Bowman J.P."/>
        </authorList>
    </citation>
    <scope>NUCLEOTIDE SEQUENCE [LARGE SCALE GENOMIC DNA]</scope>
    <source>
        <strain evidence="3 5">A21</strain>
        <strain evidence="2 4">A46</strain>
    </source>
</reference>
<dbReference type="EMBL" id="SEZN01000007">
    <property type="protein sequence ID" value="RYU65627.1"/>
    <property type="molecule type" value="Genomic_DNA"/>
</dbReference>
<keyword evidence="5" id="KW-1185">Reference proteome</keyword>
<sequence>MFKYLINVFVLLASFGCKANLPEPTVLLKCNLESGSSLLAQYDDSKFVIYKGEESYITKREDVLYNDTFRFQSEYTIVKLDNHMGLFKSFDATFSNDIEYGFINSLGKVDACKDVISESFFNSVKDFKRDNSGI</sequence>
<keyword evidence="1" id="KW-0732">Signal</keyword>